<sequence>MAFDWDDDDDRTCFKNVSLGGLVTAILVVGASLLGTSLKRLESTEYGLAYDWHSKTLADEALSGGLHLGPPGFIFIKFPSTQISADINDATCVSKDGLRVKFGVSFQYQLPMEWVKPVVVKYRNMDKWGGIVYAAGMSAVQHSCSKYDISNFQNKRGIIQSEMESKLRIKLEGPNGDGAGGVYARAISLQLTNVELPEEYREAVSEKQQADEDIELAKNQRTQETTKANTELLAAKEEAKKINNTATNEAEVITIEATEKAAETKYAFEIEAALYKKIKTDNFAKFESILQYMANRLFEENERPVNAMMSSPVYIPSQTVNIGEMTYQL</sequence>
<dbReference type="KEGG" id="mis:MICPUN_56220"/>
<dbReference type="Gene3D" id="3.30.479.30">
    <property type="entry name" value="Band 7 domain"/>
    <property type="match status" value="1"/>
</dbReference>
<dbReference type="Pfam" id="PF01145">
    <property type="entry name" value="Band_7"/>
    <property type="match status" value="1"/>
</dbReference>
<dbReference type="InParanoid" id="C1E0E0"/>
<dbReference type="GeneID" id="8241221"/>
<dbReference type="OMA" id="SDEMAVM"/>
<keyword evidence="2" id="KW-0812">Transmembrane</keyword>
<protein>
    <recommendedName>
        <fullName evidence="3">Band 7 domain-containing protein</fullName>
    </recommendedName>
</protein>
<dbReference type="EMBL" id="CP001323">
    <property type="protein sequence ID" value="ACO60801.1"/>
    <property type="molecule type" value="Genomic_DNA"/>
</dbReference>
<name>C1E0E0_MICCC</name>
<dbReference type="RefSeq" id="XP_002499543.1">
    <property type="nucleotide sequence ID" value="XM_002499497.1"/>
</dbReference>
<dbReference type="AlphaFoldDB" id="C1E0E0"/>
<feature type="transmembrane region" description="Helical" evidence="2">
    <location>
        <begin position="20"/>
        <end position="38"/>
    </location>
</feature>
<dbReference type="eggNOG" id="ENOG502R68S">
    <property type="taxonomic scope" value="Eukaryota"/>
</dbReference>
<dbReference type="PANTHER" id="PTHR42911">
    <property type="entry name" value="MODULATOR OF FTSH PROTEASE HFLC"/>
    <property type="match status" value="1"/>
</dbReference>
<keyword evidence="1" id="KW-0175">Coiled coil</keyword>
<feature type="domain" description="Band 7" evidence="3">
    <location>
        <begin position="59"/>
        <end position="223"/>
    </location>
</feature>
<reference evidence="4 5" key="1">
    <citation type="journal article" date="2009" name="Science">
        <title>Green evolution and dynamic adaptations revealed by genomes of the marine picoeukaryotes Micromonas.</title>
        <authorList>
            <person name="Worden A.Z."/>
            <person name="Lee J.H."/>
            <person name="Mock T."/>
            <person name="Rouze P."/>
            <person name="Simmons M.P."/>
            <person name="Aerts A.L."/>
            <person name="Allen A.E."/>
            <person name="Cuvelier M.L."/>
            <person name="Derelle E."/>
            <person name="Everett M.V."/>
            <person name="Foulon E."/>
            <person name="Grimwood J."/>
            <person name="Gundlach H."/>
            <person name="Henrissat B."/>
            <person name="Napoli C."/>
            <person name="McDonald S.M."/>
            <person name="Parker M.S."/>
            <person name="Rombauts S."/>
            <person name="Salamov A."/>
            <person name="Von Dassow P."/>
            <person name="Badger J.H."/>
            <person name="Coutinho P.M."/>
            <person name="Demir E."/>
            <person name="Dubchak I."/>
            <person name="Gentemann C."/>
            <person name="Eikrem W."/>
            <person name="Gready J.E."/>
            <person name="John U."/>
            <person name="Lanier W."/>
            <person name="Lindquist E.A."/>
            <person name="Lucas S."/>
            <person name="Mayer K.F."/>
            <person name="Moreau H."/>
            <person name="Not F."/>
            <person name="Otillar R."/>
            <person name="Panaud O."/>
            <person name="Pangilinan J."/>
            <person name="Paulsen I."/>
            <person name="Piegu B."/>
            <person name="Poliakov A."/>
            <person name="Robbens S."/>
            <person name="Schmutz J."/>
            <person name="Toulza E."/>
            <person name="Wyss T."/>
            <person name="Zelensky A."/>
            <person name="Zhou K."/>
            <person name="Armbrust E.V."/>
            <person name="Bhattacharya D."/>
            <person name="Goodenough U.W."/>
            <person name="Van de Peer Y."/>
            <person name="Grigoriev I.V."/>
        </authorList>
    </citation>
    <scope>NUCLEOTIDE SEQUENCE [LARGE SCALE GENOMIC DNA]</scope>
    <source>
        <strain evidence="5">RCC299 / NOUM17</strain>
    </source>
</reference>
<dbReference type="InterPro" id="IPR036013">
    <property type="entry name" value="Band_7/SPFH_dom_sf"/>
</dbReference>
<evidence type="ECO:0000313" key="5">
    <source>
        <dbReference type="Proteomes" id="UP000002009"/>
    </source>
</evidence>
<dbReference type="OrthoDB" id="565025at2759"/>
<dbReference type="PANTHER" id="PTHR42911:SF2">
    <property type="entry name" value="PROHIBITIN FAMILY PROTEIN"/>
    <property type="match status" value="1"/>
</dbReference>
<evidence type="ECO:0000313" key="4">
    <source>
        <dbReference type="EMBL" id="ACO60801.1"/>
    </source>
</evidence>
<dbReference type="SUPFAM" id="SSF117892">
    <property type="entry name" value="Band 7/SPFH domain"/>
    <property type="match status" value="1"/>
</dbReference>
<dbReference type="InterPro" id="IPR001107">
    <property type="entry name" value="Band_7"/>
</dbReference>
<keyword evidence="5" id="KW-1185">Reference proteome</keyword>
<evidence type="ECO:0000259" key="3">
    <source>
        <dbReference type="Pfam" id="PF01145"/>
    </source>
</evidence>
<proteinExistence type="predicted"/>
<keyword evidence="2" id="KW-0472">Membrane</keyword>
<dbReference type="Proteomes" id="UP000002009">
    <property type="component" value="Chromosome 2"/>
</dbReference>
<dbReference type="STRING" id="296587.C1E0E0"/>
<organism evidence="4 5">
    <name type="scientific">Micromonas commoda (strain RCC299 / NOUM17 / CCMP2709)</name>
    <name type="common">Picoplanktonic green alga</name>
    <dbReference type="NCBI Taxonomy" id="296587"/>
    <lineage>
        <taxon>Eukaryota</taxon>
        <taxon>Viridiplantae</taxon>
        <taxon>Chlorophyta</taxon>
        <taxon>Mamiellophyceae</taxon>
        <taxon>Mamiellales</taxon>
        <taxon>Mamiellaceae</taxon>
        <taxon>Micromonas</taxon>
    </lineage>
</organism>
<accession>C1E0E0</accession>
<gene>
    <name evidence="4" type="ORF">MICPUN_56220</name>
</gene>
<evidence type="ECO:0000256" key="1">
    <source>
        <dbReference type="SAM" id="Coils"/>
    </source>
</evidence>
<keyword evidence="2" id="KW-1133">Transmembrane helix</keyword>
<feature type="coiled-coil region" evidence="1">
    <location>
        <begin position="200"/>
        <end position="249"/>
    </location>
</feature>
<evidence type="ECO:0000256" key="2">
    <source>
        <dbReference type="SAM" id="Phobius"/>
    </source>
</evidence>